<protein>
    <recommendedName>
        <fullName evidence="5">Inner membrane protein YnbA</fullName>
    </recommendedName>
</protein>
<evidence type="ECO:0008006" key="5">
    <source>
        <dbReference type="Google" id="ProtNLM"/>
    </source>
</evidence>
<dbReference type="AlphaFoldDB" id="A0A5E7DAI9"/>
<organism evidence="3 4">
    <name type="scientific">Pseudomonas fluorescens</name>
    <dbReference type="NCBI Taxonomy" id="294"/>
    <lineage>
        <taxon>Bacteria</taxon>
        <taxon>Pseudomonadati</taxon>
        <taxon>Pseudomonadota</taxon>
        <taxon>Gammaproteobacteria</taxon>
        <taxon>Pseudomonadales</taxon>
        <taxon>Pseudomonadaceae</taxon>
        <taxon>Pseudomonas</taxon>
    </lineage>
</organism>
<dbReference type="Pfam" id="PF01066">
    <property type="entry name" value="CDP-OH_P_transf"/>
    <property type="match status" value="1"/>
</dbReference>
<feature type="transmembrane region" description="Helical" evidence="2">
    <location>
        <begin position="80"/>
        <end position="99"/>
    </location>
</feature>
<feature type="transmembrane region" description="Helical" evidence="2">
    <location>
        <begin position="202"/>
        <end position="235"/>
    </location>
</feature>
<evidence type="ECO:0000256" key="2">
    <source>
        <dbReference type="SAM" id="Phobius"/>
    </source>
</evidence>
<reference evidence="3 4" key="1">
    <citation type="submission" date="2019-09" db="EMBL/GenBank/DDBJ databases">
        <authorList>
            <person name="Chandra G."/>
            <person name="Truman W A."/>
        </authorList>
    </citation>
    <scope>NUCLEOTIDE SEQUENCE [LARGE SCALE GENOMIC DNA]</scope>
    <source>
        <strain evidence="3">PS710</strain>
    </source>
</reference>
<dbReference type="InterPro" id="IPR043130">
    <property type="entry name" value="CDP-OH_PTrfase_TM_dom"/>
</dbReference>
<dbReference type="Gene3D" id="1.20.120.1760">
    <property type="match status" value="1"/>
</dbReference>
<evidence type="ECO:0000313" key="4">
    <source>
        <dbReference type="Proteomes" id="UP000381093"/>
    </source>
</evidence>
<keyword evidence="2" id="KW-0812">Transmembrane</keyword>
<sequence>MTLYLNDRHTTGISSVNRTSSPQEPTYTEKSPRPKLAPTLFSPRDPIHVPSIYQIKPAFQNLLRPLVQRLFNQGTTANQITLIAGIGSVLVGAVIAGFVQYPGVFLLVPAWMILRMALNAIDGMLAREFNQQSHLGAYLNELCDIAADCALILPFALLPGVSLWLVLLVALLALFSEYSGVLGPMVGASRRYDGPMGKSDRAFVLGVAAVAIALGWISALWINGVFAVIAALLVYTLINRVRQGLKEVHEDTPSA</sequence>
<name>A0A5E7DAI9_PSEFL</name>
<accession>A0A5E7DAI9</accession>
<keyword evidence="2" id="KW-1133">Transmembrane helix</keyword>
<dbReference type="InterPro" id="IPR000462">
    <property type="entry name" value="CDP-OH_P_trans"/>
</dbReference>
<dbReference type="GO" id="GO:0016020">
    <property type="term" value="C:membrane"/>
    <property type="evidence" value="ECO:0007669"/>
    <property type="project" value="InterPro"/>
</dbReference>
<evidence type="ECO:0000313" key="3">
    <source>
        <dbReference type="EMBL" id="VVO04532.1"/>
    </source>
</evidence>
<feature type="compositionally biased region" description="Basic and acidic residues" evidence="1">
    <location>
        <begin position="1"/>
        <end position="10"/>
    </location>
</feature>
<dbReference type="Proteomes" id="UP000381093">
    <property type="component" value="Unassembled WGS sequence"/>
</dbReference>
<dbReference type="GO" id="GO:0008654">
    <property type="term" value="P:phospholipid biosynthetic process"/>
    <property type="evidence" value="ECO:0007669"/>
    <property type="project" value="InterPro"/>
</dbReference>
<feature type="transmembrane region" description="Helical" evidence="2">
    <location>
        <begin position="163"/>
        <end position="181"/>
    </location>
</feature>
<gene>
    <name evidence="3" type="ORF">PS710_02945</name>
</gene>
<proteinExistence type="predicted"/>
<feature type="region of interest" description="Disordered" evidence="1">
    <location>
        <begin position="1"/>
        <end position="36"/>
    </location>
</feature>
<feature type="compositionally biased region" description="Polar residues" evidence="1">
    <location>
        <begin position="11"/>
        <end position="29"/>
    </location>
</feature>
<dbReference type="GO" id="GO:0016780">
    <property type="term" value="F:phosphotransferase activity, for other substituted phosphate groups"/>
    <property type="evidence" value="ECO:0007669"/>
    <property type="project" value="InterPro"/>
</dbReference>
<keyword evidence="2" id="KW-0472">Membrane</keyword>
<dbReference type="EMBL" id="CABVHW010000008">
    <property type="protein sequence ID" value="VVO04532.1"/>
    <property type="molecule type" value="Genomic_DNA"/>
</dbReference>
<evidence type="ECO:0000256" key="1">
    <source>
        <dbReference type="SAM" id="MobiDB-lite"/>
    </source>
</evidence>